<dbReference type="PANTHER" id="PTHR45749:SF21">
    <property type="entry name" value="DUF4371 DOMAIN-CONTAINING PROTEIN"/>
    <property type="match status" value="1"/>
</dbReference>
<proteinExistence type="predicted"/>
<comment type="caution">
    <text evidence="1">The sequence shown here is derived from an EMBL/GenBank/DDBJ whole genome shotgun (WGS) entry which is preliminary data.</text>
</comment>
<dbReference type="PANTHER" id="PTHR45749">
    <property type="match status" value="1"/>
</dbReference>
<sequence>MRWWQWQQRWGRWCGGRGGSRRSSDGGDVGGCGSGSGVNRRLCASATTADVTIATTTAAAATTTIRAKDAGTACPLIAENNSRSSSSECEVEDSDPDENVSTHNLANFISTHGNDSVTLKREFLKQYPVQIHHVQGENRLFEPSNCYYRTLYSGEKVQMKRLLYSFQLNKLFCSTCMACIGKENREFRFISGHEISYKHINKAVEIHENSKYHQNSVTAELQLCKQGDFKSLLYNSQATYIEKQIETSRLILQHLIDITLFIGRQGLAYRRKEEASYSLNQIGNHGNFLELVLLISEYDVILKTHVEQCIEDRKKRMKDLKKREVMGNRKKHFCKGSLVIFLSKTSLIIDSTQYIATMDQLAICIRYVVQGNVYERLLDLCVFEDSSGQAQFEGCYNGLRAQLKKDNPSIIHTHCMAHVLNMVMADSTVNCLNAENLFGLVEETACFLSHSYKRMTAKIGFKLSKLLLDTLNDKFSFAGLGVDDHGICINSQINIP</sequence>
<reference evidence="1 2" key="1">
    <citation type="submission" date="2023-02" db="EMBL/GenBank/DDBJ databases">
        <title>LHISI_Scaffold_Assembly.</title>
        <authorList>
            <person name="Stuart O.P."/>
            <person name="Cleave R."/>
            <person name="Magrath M.J.L."/>
            <person name="Mikheyev A.S."/>
        </authorList>
    </citation>
    <scope>NUCLEOTIDE SEQUENCE [LARGE SCALE GENOMIC DNA]</scope>
    <source>
        <strain evidence="1">Daus_M_001</strain>
        <tissue evidence="1">Leg muscle</tissue>
    </source>
</reference>
<evidence type="ECO:0000313" key="2">
    <source>
        <dbReference type="Proteomes" id="UP001159363"/>
    </source>
</evidence>
<feature type="non-terminal residue" evidence="1">
    <location>
        <position position="496"/>
    </location>
</feature>
<gene>
    <name evidence="1" type="ORF">PR048_005503</name>
</gene>
<keyword evidence="2" id="KW-1185">Reference proteome</keyword>
<protein>
    <recommendedName>
        <fullName evidence="3">DUF4371 domain-containing protein</fullName>
    </recommendedName>
</protein>
<organism evidence="1 2">
    <name type="scientific">Dryococelus australis</name>
    <dbReference type="NCBI Taxonomy" id="614101"/>
    <lineage>
        <taxon>Eukaryota</taxon>
        <taxon>Metazoa</taxon>
        <taxon>Ecdysozoa</taxon>
        <taxon>Arthropoda</taxon>
        <taxon>Hexapoda</taxon>
        <taxon>Insecta</taxon>
        <taxon>Pterygota</taxon>
        <taxon>Neoptera</taxon>
        <taxon>Polyneoptera</taxon>
        <taxon>Phasmatodea</taxon>
        <taxon>Verophasmatodea</taxon>
        <taxon>Anareolatae</taxon>
        <taxon>Phasmatidae</taxon>
        <taxon>Eurycanthinae</taxon>
        <taxon>Dryococelus</taxon>
    </lineage>
</organism>
<dbReference type="Proteomes" id="UP001159363">
    <property type="component" value="Chromosome 2"/>
</dbReference>
<name>A0ABQ9I8C1_9NEOP</name>
<dbReference type="EMBL" id="JARBHB010000002">
    <property type="protein sequence ID" value="KAJ8892922.1"/>
    <property type="molecule type" value="Genomic_DNA"/>
</dbReference>
<accession>A0ABQ9I8C1</accession>
<evidence type="ECO:0008006" key="3">
    <source>
        <dbReference type="Google" id="ProtNLM"/>
    </source>
</evidence>
<evidence type="ECO:0000313" key="1">
    <source>
        <dbReference type="EMBL" id="KAJ8892922.1"/>
    </source>
</evidence>